<keyword evidence="3" id="KW-0732">Signal</keyword>
<dbReference type="Proteomes" id="UP000650467">
    <property type="component" value="Unassembled WGS sequence"/>
</dbReference>
<name>A0A835VW26_CHLIN</name>
<feature type="signal peptide" evidence="3">
    <location>
        <begin position="1"/>
        <end position="15"/>
    </location>
</feature>
<keyword evidence="2" id="KW-0812">Transmembrane</keyword>
<reference evidence="4" key="1">
    <citation type="journal article" date="2020" name="bioRxiv">
        <title>Comparative genomics of Chlamydomonas.</title>
        <authorList>
            <person name="Craig R.J."/>
            <person name="Hasan A.R."/>
            <person name="Ness R.W."/>
            <person name="Keightley P.D."/>
        </authorList>
    </citation>
    <scope>NUCLEOTIDE SEQUENCE</scope>
    <source>
        <strain evidence="4">SAG 7.73</strain>
    </source>
</reference>
<accession>A0A835VW26</accession>
<proteinExistence type="predicted"/>
<comment type="caution">
    <text evidence="4">The sequence shown here is derived from an EMBL/GenBank/DDBJ whole genome shotgun (WGS) entry which is preliminary data.</text>
</comment>
<sequence length="235" mass="25389">MGIVAGLLATVTVSALLVNPEQRPENRYNDAARYCYVVFLILSTFFNLSAISISFEVYHTTLKIPLSGMLDFAASFKGSSRTEGYMHIYIGCYSLWCAIMAALYMLHGAGPFFIALGAAVAFVGHVTVLTNQLYNSLLRSFERHGKAGAHAAKNYKESSDEEGECESDGEQEQAKGKGGKKCDVKGTDNSKMPAQEQGKKADKAKGKDKGQVQQVAESIENRAALLSLGAAPIEM</sequence>
<feature type="chain" id="PRO_5032540693" evidence="3">
    <location>
        <begin position="16"/>
        <end position="235"/>
    </location>
</feature>
<keyword evidence="2" id="KW-0472">Membrane</keyword>
<keyword evidence="5" id="KW-1185">Reference proteome</keyword>
<evidence type="ECO:0000256" key="3">
    <source>
        <dbReference type="SAM" id="SignalP"/>
    </source>
</evidence>
<gene>
    <name evidence="4" type="ORF">HXX76_011950</name>
</gene>
<feature type="region of interest" description="Disordered" evidence="1">
    <location>
        <begin position="152"/>
        <end position="214"/>
    </location>
</feature>
<protein>
    <submittedName>
        <fullName evidence="4">Uncharacterized protein</fullName>
    </submittedName>
</protein>
<feature type="compositionally biased region" description="Basic and acidic residues" evidence="1">
    <location>
        <begin position="197"/>
        <end position="210"/>
    </location>
</feature>
<feature type="compositionally biased region" description="Basic and acidic residues" evidence="1">
    <location>
        <begin position="172"/>
        <end position="188"/>
    </location>
</feature>
<organism evidence="4 5">
    <name type="scientific">Chlamydomonas incerta</name>
    <dbReference type="NCBI Taxonomy" id="51695"/>
    <lineage>
        <taxon>Eukaryota</taxon>
        <taxon>Viridiplantae</taxon>
        <taxon>Chlorophyta</taxon>
        <taxon>core chlorophytes</taxon>
        <taxon>Chlorophyceae</taxon>
        <taxon>CS clade</taxon>
        <taxon>Chlamydomonadales</taxon>
        <taxon>Chlamydomonadaceae</taxon>
        <taxon>Chlamydomonas</taxon>
    </lineage>
</organism>
<evidence type="ECO:0000313" key="4">
    <source>
        <dbReference type="EMBL" id="KAG2427963.1"/>
    </source>
</evidence>
<evidence type="ECO:0000313" key="5">
    <source>
        <dbReference type="Proteomes" id="UP000650467"/>
    </source>
</evidence>
<evidence type="ECO:0000256" key="2">
    <source>
        <dbReference type="SAM" id="Phobius"/>
    </source>
</evidence>
<dbReference type="EMBL" id="JAEHOC010000037">
    <property type="protein sequence ID" value="KAG2427963.1"/>
    <property type="molecule type" value="Genomic_DNA"/>
</dbReference>
<evidence type="ECO:0000256" key="1">
    <source>
        <dbReference type="SAM" id="MobiDB-lite"/>
    </source>
</evidence>
<feature type="transmembrane region" description="Helical" evidence="2">
    <location>
        <begin position="86"/>
        <end position="106"/>
    </location>
</feature>
<feature type="transmembrane region" description="Helical" evidence="2">
    <location>
        <begin position="112"/>
        <end position="134"/>
    </location>
</feature>
<feature type="compositionally biased region" description="Acidic residues" evidence="1">
    <location>
        <begin position="159"/>
        <end position="171"/>
    </location>
</feature>
<keyword evidence="2" id="KW-1133">Transmembrane helix</keyword>
<feature type="transmembrane region" description="Helical" evidence="2">
    <location>
        <begin position="31"/>
        <end position="55"/>
    </location>
</feature>
<dbReference type="AlphaFoldDB" id="A0A835VW26"/>